<reference evidence="2" key="1">
    <citation type="journal article" date="2022" name="Nat. Commun.">
        <title>Chromosome evolution and the genetic basis of agronomically important traits in greater yam.</title>
        <authorList>
            <person name="Bredeson J.V."/>
            <person name="Lyons J.B."/>
            <person name="Oniyinde I.O."/>
            <person name="Okereke N.R."/>
            <person name="Kolade O."/>
            <person name="Nnabue I."/>
            <person name="Nwadili C.O."/>
            <person name="Hribova E."/>
            <person name="Parker M."/>
            <person name="Nwogha J."/>
            <person name="Shu S."/>
            <person name="Carlson J."/>
            <person name="Kariba R."/>
            <person name="Muthemba S."/>
            <person name="Knop K."/>
            <person name="Barton G.J."/>
            <person name="Sherwood A.V."/>
            <person name="Lopez-Montes A."/>
            <person name="Asiedu R."/>
            <person name="Jamnadass R."/>
            <person name="Muchugi A."/>
            <person name="Goodstein D."/>
            <person name="Egesi C.N."/>
            <person name="Featherston J."/>
            <person name="Asfaw A."/>
            <person name="Simpson G.G."/>
            <person name="Dolezel J."/>
            <person name="Hendre P.S."/>
            <person name="Van Deynze A."/>
            <person name="Kumar P.L."/>
            <person name="Obidiegwu J.E."/>
            <person name="Bhattacharjee R."/>
            <person name="Rokhsar D.S."/>
        </authorList>
    </citation>
    <scope>NUCLEOTIDE SEQUENCE [LARGE SCALE GENOMIC DNA]</scope>
    <source>
        <strain evidence="2">cv. TDa95/00328</strain>
    </source>
</reference>
<dbReference type="Proteomes" id="UP000827976">
    <property type="component" value="Chromosome 8"/>
</dbReference>
<name>A0ACB7VKR3_DIOAL</name>
<keyword evidence="2" id="KW-1185">Reference proteome</keyword>
<comment type="caution">
    <text evidence="1">The sequence shown here is derived from an EMBL/GenBank/DDBJ whole genome shotgun (WGS) entry which is preliminary data.</text>
</comment>
<sequence>MAIAGLFEEFSSWSMAMALVFLFLLSCLILRFFSSRLLRSRNLHSLRIQTPSPNGNPSMGICNIISDDDLRNFMRDLEGTFNGETWENVVEKKNGQVFYSAKYCRPRDGGPLKYLSFTRFEKCCTELLRDFYMDNEYRKQWDKTVIFHKQLQVNEISGTEVGRTIKKFPLLTPREYVLAWRVWEGHDKTFYCLIKDCEHPLAPRQKKFVRVQNYRSGWRIRKVPGNDACEITMVHQEDAGMNIEMAKMAFSRGIWNYMCKMNHALREYSSRNRSRSASVTSMRKLVQKVPSGWEAEAGSTSQGLSGGSVARQSVRVDASSGVETISRKPSKKWIRRLLVIGGIVCLSRGQPSLGTSLAMACILKKITKQSPASGQVTPTPALQSRGERGRRG</sequence>
<proteinExistence type="predicted"/>
<accession>A0ACB7VKR3</accession>
<protein>
    <submittedName>
        <fullName evidence="1">START domain-containing proteins involved in steroidogenesis/phosphatidylcholine transfer protein</fullName>
    </submittedName>
</protein>
<organism evidence="1 2">
    <name type="scientific">Dioscorea alata</name>
    <name type="common">Purple yam</name>
    <dbReference type="NCBI Taxonomy" id="55571"/>
    <lineage>
        <taxon>Eukaryota</taxon>
        <taxon>Viridiplantae</taxon>
        <taxon>Streptophyta</taxon>
        <taxon>Embryophyta</taxon>
        <taxon>Tracheophyta</taxon>
        <taxon>Spermatophyta</taxon>
        <taxon>Magnoliopsida</taxon>
        <taxon>Liliopsida</taxon>
        <taxon>Dioscoreales</taxon>
        <taxon>Dioscoreaceae</taxon>
        <taxon>Dioscorea</taxon>
    </lineage>
</organism>
<evidence type="ECO:0000313" key="2">
    <source>
        <dbReference type="Proteomes" id="UP000827976"/>
    </source>
</evidence>
<gene>
    <name evidence="1" type="ORF">IHE45_08G086900</name>
</gene>
<dbReference type="EMBL" id="CM037018">
    <property type="protein sequence ID" value="KAH7674634.1"/>
    <property type="molecule type" value="Genomic_DNA"/>
</dbReference>
<evidence type="ECO:0000313" key="1">
    <source>
        <dbReference type="EMBL" id="KAH7674634.1"/>
    </source>
</evidence>